<feature type="domain" description="FAM192A/Fyv6 N-terminal" evidence="5">
    <location>
        <begin position="5"/>
        <end position="106"/>
    </location>
</feature>
<dbReference type="PANTHER" id="PTHR13495:SF0">
    <property type="entry name" value="PSME3-INTERACTING PROTEIN"/>
    <property type="match status" value="1"/>
</dbReference>
<evidence type="ECO:0000256" key="4">
    <source>
        <dbReference type="SAM" id="MobiDB-lite"/>
    </source>
</evidence>
<keyword evidence="3" id="KW-0175">Coiled coil</keyword>
<feature type="region of interest" description="Disordered" evidence="4">
    <location>
        <begin position="154"/>
        <end position="191"/>
    </location>
</feature>
<evidence type="ECO:0000256" key="3">
    <source>
        <dbReference type="SAM" id="Coils"/>
    </source>
</evidence>
<organism evidence="6 7">
    <name type="scientific">Tenebrio molitor</name>
    <name type="common">Yellow mealworm beetle</name>
    <dbReference type="NCBI Taxonomy" id="7067"/>
    <lineage>
        <taxon>Eukaryota</taxon>
        <taxon>Metazoa</taxon>
        <taxon>Ecdysozoa</taxon>
        <taxon>Arthropoda</taxon>
        <taxon>Hexapoda</taxon>
        <taxon>Insecta</taxon>
        <taxon>Pterygota</taxon>
        <taxon>Neoptera</taxon>
        <taxon>Endopterygota</taxon>
        <taxon>Coleoptera</taxon>
        <taxon>Polyphaga</taxon>
        <taxon>Cucujiformia</taxon>
        <taxon>Tenebrionidae</taxon>
        <taxon>Tenebrio</taxon>
    </lineage>
</organism>
<gene>
    <name evidence="6" type="ORF">GEV33_008898</name>
</gene>
<keyword evidence="7" id="KW-1185">Reference proteome</keyword>
<dbReference type="PANTHER" id="PTHR13495">
    <property type="entry name" value="NEFA-INTERACTING NUCLEAR PROTEIN NIP30"/>
    <property type="match status" value="1"/>
</dbReference>
<evidence type="ECO:0000313" key="6">
    <source>
        <dbReference type="EMBL" id="KAH0813895.1"/>
    </source>
</evidence>
<dbReference type="GO" id="GO:0005634">
    <property type="term" value="C:nucleus"/>
    <property type="evidence" value="ECO:0007669"/>
    <property type="project" value="UniProtKB-SubCell"/>
</dbReference>
<feature type="coiled-coil region" evidence="3">
    <location>
        <begin position="95"/>
        <end position="122"/>
    </location>
</feature>
<dbReference type="InterPro" id="IPR019331">
    <property type="entry name" value="FAM192A/Fyv6_N"/>
</dbReference>
<feature type="compositionally biased region" description="Basic and acidic residues" evidence="4">
    <location>
        <begin position="12"/>
        <end position="44"/>
    </location>
</feature>
<dbReference type="AlphaFoldDB" id="A0A8J6H896"/>
<feature type="compositionally biased region" description="Basic and acidic residues" evidence="4">
    <location>
        <begin position="154"/>
        <end position="186"/>
    </location>
</feature>
<dbReference type="Pfam" id="PF10187">
    <property type="entry name" value="FAM192A_Fyv6_N"/>
    <property type="match status" value="1"/>
</dbReference>
<sequence length="353" mass="39852">MSSGFITEAEAAEARQKRQEEWERVRKPEDPLVRPEEPYDHRSLYERLQEQKQKKDLEYEEAHKLKNMIKGLDDDEIEFLDLVDRTKVAADRKKELEEEIELNDYRNRVATLQEKSLEERLQAEIAVNKPKPVSNRSSQQKLLKGVVLKKVESGQKRKLSDSSVNDESKIPKIENEEAKDGDKDLSKSTGVPSSGLKCVAILPGLGCYNESTSDENSSDSEVEHSSSKMDILGRKIVNKAKESSDSHSKETRIHLELTPLIESLSKCGSSFNCSLPCFTVTCTERTPSLADRRTTRPRSSTLECGIPRVVLSVLVNFQGVSDGARHARFGTRLEAGESEVELIMDCRDRFNPV</sequence>
<comment type="caution">
    <text evidence="6">The sequence shown here is derived from an EMBL/GenBank/DDBJ whole genome shotgun (WGS) entry which is preliminary data.</text>
</comment>
<dbReference type="InterPro" id="IPR039845">
    <property type="entry name" value="FAM192A"/>
</dbReference>
<name>A0A8J6H896_TENMO</name>
<feature type="region of interest" description="Disordered" evidence="4">
    <location>
        <begin position="1"/>
        <end position="44"/>
    </location>
</feature>
<dbReference type="EMBL" id="JABDTM020024859">
    <property type="protein sequence ID" value="KAH0813895.1"/>
    <property type="molecule type" value="Genomic_DNA"/>
</dbReference>
<protein>
    <recommendedName>
        <fullName evidence="5">FAM192A/Fyv6 N-terminal domain-containing protein</fullName>
    </recommendedName>
</protein>
<evidence type="ECO:0000313" key="7">
    <source>
        <dbReference type="Proteomes" id="UP000719412"/>
    </source>
</evidence>
<proteinExistence type="predicted"/>
<accession>A0A8J6H896</accession>
<reference evidence="6" key="2">
    <citation type="submission" date="2021-08" db="EMBL/GenBank/DDBJ databases">
        <authorList>
            <person name="Eriksson T."/>
        </authorList>
    </citation>
    <scope>NUCLEOTIDE SEQUENCE</scope>
    <source>
        <strain evidence="6">Stoneville</strain>
        <tissue evidence="6">Whole head</tissue>
    </source>
</reference>
<evidence type="ECO:0000256" key="1">
    <source>
        <dbReference type="ARBA" id="ARBA00004123"/>
    </source>
</evidence>
<evidence type="ECO:0000256" key="2">
    <source>
        <dbReference type="ARBA" id="ARBA00023242"/>
    </source>
</evidence>
<keyword evidence="2" id="KW-0539">Nucleus</keyword>
<reference evidence="6" key="1">
    <citation type="journal article" date="2020" name="J Insects Food Feed">
        <title>The yellow mealworm (Tenebrio molitor) genome: a resource for the emerging insects as food and feed industry.</title>
        <authorList>
            <person name="Eriksson T."/>
            <person name="Andere A."/>
            <person name="Kelstrup H."/>
            <person name="Emery V."/>
            <person name="Picard C."/>
        </authorList>
    </citation>
    <scope>NUCLEOTIDE SEQUENCE</scope>
    <source>
        <strain evidence="6">Stoneville</strain>
        <tissue evidence="6">Whole head</tissue>
    </source>
</reference>
<comment type="subcellular location">
    <subcellularLocation>
        <location evidence="1">Nucleus</location>
    </subcellularLocation>
</comment>
<evidence type="ECO:0000259" key="5">
    <source>
        <dbReference type="Pfam" id="PF10187"/>
    </source>
</evidence>
<dbReference type="Proteomes" id="UP000719412">
    <property type="component" value="Unassembled WGS sequence"/>
</dbReference>